<keyword evidence="2" id="KW-0732">Signal</keyword>
<name>A0A849HC70_9MICO</name>
<feature type="region of interest" description="Disordered" evidence="1">
    <location>
        <begin position="52"/>
        <end position="124"/>
    </location>
</feature>
<evidence type="ECO:0000313" key="4">
    <source>
        <dbReference type="Proteomes" id="UP000588586"/>
    </source>
</evidence>
<sequence length="314" mass="30112">MTRRLSVATRAAAVVAVAGAFVVAGAGSGQAADDPVGDLVGQVGSVLTVPTGAVPTDLPTGGLPTGIPTGLPTGLPGTSGTQTPGSTATAPANQPKANASSAPKGSSASAPRQGAAPTSAPGATAAGSSPIGSFCIIPKAGSPAFEVAGDLLGQDLAGPLIEQFPQAAQPCPADAIPVGDYLGAINVNVDGLLGACVRITKEVAPLQTSLVVLDTELIKTLTDAGLPLQQLVVPCPAGAAPAAPGAGSPQQPGSAGPVSAAASVRANSAAPRLAYTGADILPMTAAGLALLVLGGMSMRASSVVARVTGGQRRH</sequence>
<gene>
    <name evidence="3" type="ORF">HJG52_02700</name>
</gene>
<protein>
    <submittedName>
        <fullName evidence="3">Uncharacterized protein</fullName>
    </submittedName>
</protein>
<proteinExistence type="predicted"/>
<feature type="signal peptide" evidence="2">
    <location>
        <begin position="1"/>
        <end position="31"/>
    </location>
</feature>
<evidence type="ECO:0000313" key="3">
    <source>
        <dbReference type="EMBL" id="NNM44912.1"/>
    </source>
</evidence>
<organism evidence="3 4">
    <name type="scientific">Knoellia koreensis</name>
    <dbReference type="NCBI Taxonomy" id="2730921"/>
    <lineage>
        <taxon>Bacteria</taxon>
        <taxon>Bacillati</taxon>
        <taxon>Actinomycetota</taxon>
        <taxon>Actinomycetes</taxon>
        <taxon>Micrococcales</taxon>
        <taxon>Intrasporangiaceae</taxon>
        <taxon>Knoellia</taxon>
    </lineage>
</organism>
<comment type="caution">
    <text evidence="3">The sequence shown here is derived from an EMBL/GenBank/DDBJ whole genome shotgun (WGS) entry which is preliminary data.</text>
</comment>
<feature type="compositionally biased region" description="Low complexity" evidence="1">
    <location>
        <begin position="55"/>
        <end position="124"/>
    </location>
</feature>
<evidence type="ECO:0000256" key="1">
    <source>
        <dbReference type="SAM" id="MobiDB-lite"/>
    </source>
</evidence>
<dbReference type="EMBL" id="JABEPQ010000001">
    <property type="protein sequence ID" value="NNM44912.1"/>
    <property type="molecule type" value="Genomic_DNA"/>
</dbReference>
<dbReference type="Proteomes" id="UP000588586">
    <property type="component" value="Unassembled WGS sequence"/>
</dbReference>
<feature type="chain" id="PRO_5032278367" evidence="2">
    <location>
        <begin position="32"/>
        <end position="314"/>
    </location>
</feature>
<dbReference type="AlphaFoldDB" id="A0A849HC70"/>
<reference evidence="3 4" key="1">
    <citation type="submission" date="2020-04" db="EMBL/GenBank/DDBJ databases">
        <title>Knoellia sp. isolate from air conditioner.</title>
        <authorList>
            <person name="Chea S."/>
            <person name="Kim D.-U."/>
        </authorList>
    </citation>
    <scope>NUCLEOTIDE SEQUENCE [LARGE SCALE GENOMIC DNA]</scope>
    <source>
        <strain evidence="3 4">DB2414S</strain>
    </source>
</reference>
<accession>A0A849HC70</accession>
<dbReference type="RefSeq" id="WP_171242010.1">
    <property type="nucleotide sequence ID" value="NZ_JABEPQ010000001.1"/>
</dbReference>
<keyword evidence="4" id="KW-1185">Reference proteome</keyword>
<evidence type="ECO:0000256" key="2">
    <source>
        <dbReference type="SAM" id="SignalP"/>
    </source>
</evidence>